<dbReference type="InterPro" id="IPR050595">
    <property type="entry name" value="Bact_response_regulator"/>
</dbReference>
<evidence type="ECO:0000313" key="8">
    <source>
        <dbReference type="EMBL" id="TKJ39731.1"/>
    </source>
</evidence>
<dbReference type="Gene3D" id="2.60.120.10">
    <property type="entry name" value="Jelly Rolls"/>
    <property type="match status" value="1"/>
</dbReference>
<dbReference type="SUPFAM" id="SSF52172">
    <property type="entry name" value="CheY-like"/>
    <property type="match status" value="1"/>
</dbReference>
<evidence type="ECO:0000256" key="5">
    <source>
        <dbReference type="PROSITE-ProRule" id="PRU00169"/>
    </source>
</evidence>
<feature type="modified residue" description="4-aspartylphosphate" evidence="5">
    <location>
        <position position="53"/>
    </location>
</feature>
<dbReference type="InterPro" id="IPR000595">
    <property type="entry name" value="cNMP-bd_dom"/>
</dbReference>
<proteinExistence type="predicted"/>
<sequence>MQEKILIVDDDKVVRDVCREALISEEYEITTSENGQDAYEVARQQYFNLVISDIRMPKMGGLELLGNLKKLNPDLTVIMFSGLGDVNSAVEAMKHGAYDYLAKPLVLEELKATVRLALQQTKLKEENTRIRKEMQGTLSTLNTTPPAIPLLNNLPLDMFKEFLNLGKMRTYDTQEIILHKGTPDKNLYIVFEGEITVWQDGSKLFKLGKFDCYGEMNIFKPHIVIHDLIAEEPSKVMAIRRDALIDFFNNKDEKYFKHIILNTLNSQFAKTRKISNRVIFLERKMRS</sequence>
<evidence type="ECO:0000256" key="3">
    <source>
        <dbReference type="ARBA" id="ARBA00023015"/>
    </source>
</evidence>
<dbReference type="CDD" id="cd00038">
    <property type="entry name" value="CAP_ED"/>
    <property type="match status" value="1"/>
</dbReference>
<dbReference type="SMART" id="SM00448">
    <property type="entry name" value="REC"/>
    <property type="match status" value="1"/>
</dbReference>
<dbReference type="Gene3D" id="3.40.50.2300">
    <property type="match status" value="1"/>
</dbReference>
<dbReference type="EMBL" id="NJBN01000007">
    <property type="protein sequence ID" value="TKJ39731.1"/>
    <property type="molecule type" value="Genomic_DNA"/>
</dbReference>
<dbReference type="GO" id="GO:0000160">
    <property type="term" value="P:phosphorelay signal transduction system"/>
    <property type="evidence" value="ECO:0007669"/>
    <property type="project" value="UniProtKB-KW"/>
</dbReference>
<dbReference type="InterPro" id="IPR018490">
    <property type="entry name" value="cNMP-bd_dom_sf"/>
</dbReference>
<keyword evidence="2" id="KW-0902">Two-component regulatory system</keyword>
<name>A0A532UXR3_UNCL8</name>
<dbReference type="SUPFAM" id="SSF51206">
    <property type="entry name" value="cAMP-binding domain-like"/>
    <property type="match status" value="1"/>
</dbReference>
<reference evidence="8 9" key="1">
    <citation type="submission" date="2017-06" db="EMBL/GenBank/DDBJ databases">
        <title>Novel microbial phyla capable of carbon fixation and sulfur reduction in deep-sea sediments.</title>
        <authorList>
            <person name="Huang J."/>
            <person name="Baker B."/>
            <person name="Wang Y."/>
        </authorList>
    </citation>
    <scope>NUCLEOTIDE SEQUENCE [LARGE SCALE GENOMIC DNA]</scope>
    <source>
        <strain evidence="8">B3_LCP</strain>
    </source>
</reference>
<keyword evidence="3" id="KW-0805">Transcription regulation</keyword>
<evidence type="ECO:0000259" key="7">
    <source>
        <dbReference type="PROSITE" id="PS50110"/>
    </source>
</evidence>
<feature type="domain" description="Cyclic nucleotide-binding" evidence="6">
    <location>
        <begin position="150"/>
        <end position="244"/>
    </location>
</feature>
<feature type="domain" description="Response regulatory" evidence="7">
    <location>
        <begin position="4"/>
        <end position="118"/>
    </location>
</feature>
<keyword evidence="1 5" id="KW-0597">Phosphoprotein</keyword>
<dbReference type="Pfam" id="PF00072">
    <property type="entry name" value="Response_reg"/>
    <property type="match status" value="1"/>
</dbReference>
<dbReference type="PANTHER" id="PTHR44591">
    <property type="entry name" value="STRESS RESPONSE REGULATOR PROTEIN 1"/>
    <property type="match status" value="1"/>
</dbReference>
<dbReference type="PANTHER" id="PTHR44591:SF14">
    <property type="entry name" value="PROTEIN PILG"/>
    <property type="match status" value="1"/>
</dbReference>
<dbReference type="PROSITE" id="PS50110">
    <property type="entry name" value="RESPONSE_REGULATORY"/>
    <property type="match status" value="1"/>
</dbReference>
<evidence type="ECO:0000313" key="9">
    <source>
        <dbReference type="Proteomes" id="UP000319619"/>
    </source>
</evidence>
<evidence type="ECO:0000256" key="2">
    <source>
        <dbReference type="ARBA" id="ARBA00023012"/>
    </source>
</evidence>
<dbReference type="Proteomes" id="UP000319619">
    <property type="component" value="Unassembled WGS sequence"/>
</dbReference>
<dbReference type="InterPro" id="IPR001789">
    <property type="entry name" value="Sig_transdc_resp-reg_receiver"/>
</dbReference>
<gene>
    <name evidence="8" type="ORF">CEE37_10660</name>
</gene>
<protein>
    <recommendedName>
        <fullName evidence="10">Response regulator</fullName>
    </recommendedName>
</protein>
<organism evidence="8 9">
    <name type="scientific">candidate division LCP-89 bacterium B3_LCP</name>
    <dbReference type="NCBI Taxonomy" id="2012998"/>
    <lineage>
        <taxon>Bacteria</taxon>
        <taxon>Pseudomonadati</taxon>
        <taxon>Bacteria division LCP-89</taxon>
    </lineage>
</organism>
<keyword evidence="4" id="KW-0804">Transcription</keyword>
<evidence type="ECO:0000256" key="4">
    <source>
        <dbReference type="ARBA" id="ARBA00023163"/>
    </source>
</evidence>
<comment type="caution">
    <text evidence="8">The sequence shown here is derived from an EMBL/GenBank/DDBJ whole genome shotgun (WGS) entry which is preliminary data.</text>
</comment>
<dbReference type="InterPro" id="IPR011006">
    <property type="entry name" value="CheY-like_superfamily"/>
</dbReference>
<dbReference type="InterPro" id="IPR014710">
    <property type="entry name" value="RmlC-like_jellyroll"/>
</dbReference>
<dbReference type="FunFam" id="3.40.50.2300:FF:000018">
    <property type="entry name" value="DNA-binding transcriptional regulator NtrC"/>
    <property type="match status" value="1"/>
</dbReference>
<dbReference type="AlphaFoldDB" id="A0A532UXR3"/>
<evidence type="ECO:0008006" key="10">
    <source>
        <dbReference type="Google" id="ProtNLM"/>
    </source>
</evidence>
<accession>A0A532UXR3</accession>
<dbReference type="Pfam" id="PF00027">
    <property type="entry name" value="cNMP_binding"/>
    <property type="match status" value="1"/>
</dbReference>
<evidence type="ECO:0000256" key="1">
    <source>
        <dbReference type="ARBA" id="ARBA00022553"/>
    </source>
</evidence>
<evidence type="ECO:0000259" key="6">
    <source>
        <dbReference type="PROSITE" id="PS50042"/>
    </source>
</evidence>
<dbReference type="PROSITE" id="PS50042">
    <property type="entry name" value="CNMP_BINDING_3"/>
    <property type="match status" value="1"/>
</dbReference>